<dbReference type="EMBL" id="JASPKY010000066">
    <property type="protein sequence ID" value="KAK9743749.1"/>
    <property type="molecule type" value="Genomic_DNA"/>
</dbReference>
<dbReference type="AlphaFoldDB" id="A0AAW1MD35"/>
<comment type="caution">
    <text evidence="1">The sequence shown here is derived from an EMBL/GenBank/DDBJ whole genome shotgun (WGS) entry which is preliminary data.</text>
</comment>
<reference evidence="1 2" key="1">
    <citation type="journal article" date="2024" name="BMC Genomics">
        <title>De novo assembly and annotation of Popillia japonica's genome with initial clues to its potential as an invasive pest.</title>
        <authorList>
            <person name="Cucini C."/>
            <person name="Boschi S."/>
            <person name="Funari R."/>
            <person name="Cardaioli E."/>
            <person name="Iannotti N."/>
            <person name="Marturano G."/>
            <person name="Paoli F."/>
            <person name="Bruttini M."/>
            <person name="Carapelli A."/>
            <person name="Frati F."/>
            <person name="Nardi F."/>
        </authorList>
    </citation>
    <scope>NUCLEOTIDE SEQUENCE [LARGE SCALE GENOMIC DNA]</scope>
    <source>
        <strain evidence="1">DMR45628</strain>
    </source>
</reference>
<organism evidence="1 2">
    <name type="scientific">Popillia japonica</name>
    <name type="common">Japanese beetle</name>
    <dbReference type="NCBI Taxonomy" id="7064"/>
    <lineage>
        <taxon>Eukaryota</taxon>
        <taxon>Metazoa</taxon>
        <taxon>Ecdysozoa</taxon>
        <taxon>Arthropoda</taxon>
        <taxon>Hexapoda</taxon>
        <taxon>Insecta</taxon>
        <taxon>Pterygota</taxon>
        <taxon>Neoptera</taxon>
        <taxon>Endopterygota</taxon>
        <taxon>Coleoptera</taxon>
        <taxon>Polyphaga</taxon>
        <taxon>Scarabaeiformia</taxon>
        <taxon>Scarabaeidae</taxon>
        <taxon>Rutelinae</taxon>
        <taxon>Popillia</taxon>
    </lineage>
</organism>
<evidence type="ECO:0000313" key="2">
    <source>
        <dbReference type="Proteomes" id="UP001458880"/>
    </source>
</evidence>
<keyword evidence="2" id="KW-1185">Reference proteome</keyword>
<protein>
    <submittedName>
        <fullName evidence="1">Uncharacterized protein</fullName>
    </submittedName>
</protein>
<name>A0AAW1MD35_POPJA</name>
<accession>A0AAW1MD35</accession>
<dbReference type="Proteomes" id="UP001458880">
    <property type="component" value="Unassembled WGS sequence"/>
</dbReference>
<proteinExistence type="predicted"/>
<sequence length="194" mass="22235">MFDCPAKVGLKTIGLPDEELDNMQTEDLERLCNHISNDINEICGEEPNAVDINETEEEKEELGETNVLVAELENQEERVPPMSSALAKRKHCIIKKRHQGFSGLENQPKKMKNNSDHKLPKVNVGETVRISIPDVDRTRGDLRNIIGIILSVQYKLFQEKLMVSEDVPNNDISLRECARKWSNMGGQRYDRCFW</sequence>
<gene>
    <name evidence="1" type="ORF">QE152_g8306</name>
</gene>
<evidence type="ECO:0000313" key="1">
    <source>
        <dbReference type="EMBL" id="KAK9743749.1"/>
    </source>
</evidence>